<dbReference type="KEGG" id="ria:C7V51_02945"/>
<proteinExistence type="predicted"/>
<dbReference type="SUPFAM" id="SSF48498">
    <property type="entry name" value="Tetracyclin repressor-like, C-terminal domain"/>
    <property type="match status" value="1"/>
</dbReference>
<dbReference type="AlphaFoldDB" id="A0AAD1AE49"/>
<evidence type="ECO:0008006" key="3">
    <source>
        <dbReference type="Google" id="ProtNLM"/>
    </source>
</evidence>
<reference evidence="1 2" key="1">
    <citation type="submission" date="2018-03" db="EMBL/GenBank/DDBJ databases">
        <title>Bacteriophage NCPPB3778 and a type I-E CRISPR drive the evolution of the US Biological Select Agent, Rathayibacter toxicus.</title>
        <authorList>
            <person name="Davis E.W.II."/>
            <person name="Tabima J.F."/>
            <person name="Weisberg A.J."/>
            <person name="Dantas Lopes L."/>
            <person name="Wiseman M.S."/>
            <person name="Wiseman M.S."/>
            <person name="Pupko T."/>
            <person name="Belcher M.S."/>
            <person name="Sechler A.J."/>
            <person name="Tancos M.A."/>
            <person name="Schroeder B.K."/>
            <person name="Murray T.D."/>
            <person name="Luster D.G."/>
            <person name="Schneider W.L."/>
            <person name="Rogers E."/>
            <person name="Andreote F.D."/>
            <person name="Grunwald N.J."/>
            <person name="Putnam M.L."/>
            <person name="Chang J.H."/>
        </authorList>
    </citation>
    <scope>NUCLEOTIDE SEQUENCE [LARGE SCALE GENOMIC DNA]</scope>
    <source>
        <strain evidence="1 2">NCCPB 2253</strain>
    </source>
</reference>
<accession>A0AAD1AE49</accession>
<dbReference type="InterPro" id="IPR036271">
    <property type="entry name" value="Tet_transcr_reg_TetR-rel_C_sf"/>
</dbReference>
<dbReference type="RefSeq" id="WP_104354139.1">
    <property type="nucleotide sequence ID" value="NZ_CP028130.1"/>
</dbReference>
<dbReference type="Gene3D" id="1.10.357.10">
    <property type="entry name" value="Tetracycline Repressor, domain 2"/>
    <property type="match status" value="1"/>
</dbReference>
<protein>
    <recommendedName>
        <fullName evidence="3">TetR family transcriptional regulator</fullName>
    </recommendedName>
</protein>
<organism evidence="1 2">
    <name type="scientific">Rathayibacter iranicus</name>
    <dbReference type="NCBI Taxonomy" id="59737"/>
    <lineage>
        <taxon>Bacteria</taxon>
        <taxon>Bacillati</taxon>
        <taxon>Actinomycetota</taxon>
        <taxon>Actinomycetes</taxon>
        <taxon>Micrococcales</taxon>
        <taxon>Microbacteriaceae</taxon>
        <taxon>Rathayibacter</taxon>
    </lineage>
</organism>
<evidence type="ECO:0000313" key="2">
    <source>
        <dbReference type="Proteomes" id="UP000283946"/>
    </source>
</evidence>
<sequence>MTTNAIDNPSASQHRERALRLAAAMFLQHGFRDTPDRPATTDSNLRCQLDQFPTTSSLAIAILDEVYNGVPFLAHSSFRVRATPLQHIVMCCRAVVAAFQEDPLALATLRIKRDRGLITGEVPEPHALWAGQIEDMLERATEWEELPPTVQPEPAALLLVTAFHGITEIVQDLGMPSRQHDLVDELLLSMLARWGAAGPSALIASAKERLDTPL</sequence>
<evidence type="ECO:0000313" key="1">
    <source>
        <dbReference type="EMBL" id="AZZ54954.1"/>
    </source>
</evidence>
<name>A0AAD1AE49_9MICO</name>
<gene>
    <name evidence="1" type="ORF">C7V51_02945</name>
</gene>
<dbReference type="Proteomes" id="UP000283946">
    <property type="component" value="Chromosome"/>
</dbReference>
<dbReference type="EMBL" id="CP028130">
    <property type="protein sequence ID" value="AZZ54954.1"/>
    <property type="molecule type" value="Genomic_DNA"/>
</dbReference>